<name>A0A0K9PGN5_ZOSMR</name>
<organism evidence="8 9">
    <name type="scientific">Zostera marina</name>
    <name type="common">Eelgrass</name>
    <dbReference type="NCBI Taxonomy" id="29655"/>
    <lineage>
        <taxon>Eukaryota</taxon>
        <taxon>Viridiplantae</taxon>
        <taxon>Streptophyta</taxon>
        <taxon>Embryophyta</taxon>
        <taxon>Tracheophyta</taxon>
        <taxon>Spermatophyta</taxon>
        <taxon>Magnoliopsida</taxon>
        <taxon>Liliopsida</taxon>
        <taxon>Zosteraceae</taxon>
        <taxon>Zostera</taxon>
    </lineage>
</organism>
<dbReference type="GO" id="GO:0008237">
    <property type="term" value="F:metallopeptidase activity"/>
    <property type="evidence" value="ECO:0007669"/>
    <property type="project" value="UniProtKB-KW"/>
</dbReference>
<feature type="region of interest" description="Disordered" evidence="5">
    <location>
        <begin position="494"/>
        <end position="536"/>
    </location>
</feature>
<evidence type="ECO:0000259" key="7">
    <source>
        <dbReference type="SMART" id="SM00382"/>
    </source>
</evidence>
<protein>
    <submittedName>
        <fullName evidence="8">ATP-dependent zinc metalloprotease FtsH</fullName>
    </submittedName>
</protein>
<evidence type="ECO:0000256" key="2">
    <source>
        <dbReference type="ARBA" id="ARBA00007448"/>
    </source>
</evidence>
<feature type="compositionally biased region" description="Low complexity" evidence="5">
    <location>
        <begin position="516"/>
        <end position="536"/>
    </location>
</feature>
<dbReference type="GO" id="GO:0006508">
    <property type="term" value="P:proteolysis"/>
    <property type="evidence" value="ECO:0007669"/>
    <property type="project" value="UniProtKB-KW"/>
</dbReference>
<evidence type="ECO:0000313" key="9">
    <source>
        <dbReference type="Proteomes" id="UP000036987"/>
    </source>
</evidence>
<comment type="cofactor">
    <cofactor evidence="1">
        <name>Mg(2+)</name>
        <dbReference type="ChEBI" id="CHEBI:18420"/>
    </cofactor>
</comment>
<dbReference type="Pfam" id="PF14363">
    <property type="entry name" value="AAA_assoc"/>
    <property type="match status" value="1"/>
</dbReference>
<comment type="catalytic activity">
    <reaction evidence="4">
        <text>ATP + H2O = ADP + phosphate + H(+)</text>
        <dbReference type="Rhea" id="RHEA:13065"/>
        <dbReference type="ChEBI" id="CHEBI:15377"/>
        <dbReference type="ChEBI" id="CHEBI:15378"/>
        <dbReference type="ChEBI" id="CHEBI:30616"/>
        <dbReference type="ChEBI" id="CHEBI:43474"/>
        <dbReference type="ChEBI" id="CHEBI:456216"/>
    </reaction>
</comment>
<evidence type="ECO:0000313" key="8">
    <source>
        <dbReference type="EMBL" id="KMZ68223.1"/>
    </source>
</evidence>
<dbReference type="InterPro" id="IPR050747">
    <property type="entry name" value="Mitochondrial_chaperone_BCS1"/>
</dbReference>
<dbReference type="GO" id="GO:0005524">
    <property type="term" value="F:ATP binding"/>
    <property type="evidence" value="ECO:0007669"/>
    <property type="project" value="InterPro"/>
</dbReference>
<comment type="caution">
    <text evidence="8">The sequence shown here is derived from an EMBL/GenBank/DDBJ whole genome shotgun (WGS) entry which is preliminary data.</text>
</comment>
<dbReference type="SUPFAM" id="SSF52540">
    <property type="entry name" value="P-loop containing nucleoside triphosphate hydrolases"/>
    <property type="match status" value="1"/>
</dbReference>
<evidence type="ECO:0000256" key="4">
    <source>
        <dbReference type="ARBA" id="ARBA00049360"/>
    </source>
</evidence>
<dbReference type="OMA" id="EWRSAPF"/>
<keyword evidence="8" id="KW-0378">Hydrolase</keyword>
<dbReference type="PANTHER" id="PTHR23070">
    <property type="entry name" value="BCS1 AAA-TYPE ATPASE"/>
    <property type="match status" value="1"/>
</dbReference>
<gene>
    <name evidence="8" type="ORF">ZOSMA_246G00150</name>
</gene>
<dbReference type="InterPro" id="IPR003593">
    <property type="entry name" value="AAA+_ATPase"/>
</dbReference>
<dbReference type="Gene3D" id="3.40.50.300">
    <property type="entry name" value="P-loop containing nucleotide triphosphate hydrolases"/>
    <property type="match status" value="1"/>
</dbReference>
<dbReference type="Proteomes" id="UP000036987">
    <property type="component" value="Unassembled WGS sequence"/>
</dbReference>
<sequence length="536" mass="59805">MVTVTEGYVMTWILGLGGGIFLFRLLFSFREILGLLRRLWRRAEDRFLYAHQTYKIPMYNDCLQENPLYRKAATYVGSLPSLEDSDNALLFSKKINNGGTGFSDLYLQLDTDQTVIDSFLGARVTWKNLSGEALVLRVRKRDRRRILRPYLQQIESVADEIELRRREVRLFTNSVVETAERIVGSGRRWKSVGFTHPSTMDTLAMDSELKNRVKADLEAFLKNKNYYHRLGRVWKRSYLLYGSPGTGKSSFVAAMAKFLSYDVYDLDLGRVSDGSDLKTLLLQTSSRSVIVVEDLDRYLQNSSGNSSVLSGVLNFMDGIFSCCGEERVMVFTMGEIAVSSIDPAVIRPGRLDVQLHFPLCDFTAFKTMASSYLGLKDHKLYPTVEEIFQNGASMSQAEIGEIMIANKGSPNRALKTLITALNQSSVAKRVSGLFGNLTASSSQKKSVNNSNNGTTHGNINEEQLIECSGGTSEMGGMLNKEFRKLYGLIKLRSGSKREESGAPPSNISHSQHQKHLSSSSLELAAVSSESNSKVQN</sequence>
<dbReference type="AlphaFoldDB" id="A0A0K9PGN5"/>
<evidence type="ECO:0000256" key="5">
    <source>
        <dbReference type="SAM" id="MobiDB-lite"/>
    </source>
</evidence>
<dbReference type="STRING" id="29655.A0A0K9PGN5"/>
<dbReference type="GO" id="GO:0016887">
    <property type="term" value="F:ATP hydrolysis activity"/>
    <property type="evidence" value="ECO:0007669"/>
    <property type="project" value="InterPro"/>
</dbReference>
<dbReference type="InterPro" id="IPR058017">
    <property type="entry name" value="At3g28540-like_C"/>
</dbReference>
<dbReference type="GO" id="GO:0006950">
    <property type="term" value="P:response to stress"/>
    <property type="evidence" value="ECO:0007669"/>
    <property type="project" value="UniProtKB-ARBA"/>
</dbReference>
<dbReference type="InterPro" id="IPR003959">
    <property type="entry name" value="ATPase_AAA_core"/>
</dbReference>
<dbReference type="InterPro" id="IPR025753">
    <property type="entry name" value="AAA_N_dom"/>
</dbReference>
<proteinExistence type="inferred from homology"/>
<dbReference type="SMART" id="SM00382">
    <property type="entry name" value="AAA"/>
    <property type="match status" value="1"/>
</dbReference>
<evidence type="ECO:0000256" key="3">
    <source>
        <dbReference type="ARBA" id="ARBA00022842"/>
    </source>
</evidence>
<dbReference type="InterPro" id="IPR027417">
    <property type="entry name" value="P-loop_NTPase"/>
</dbReference>
<reference evidence="9" key="1">
    <citation type="journal article" date="2016" name="Nature">
        <title>The genome of the seagrass Zostera marina reveals angiosperm adaptation to the sea.</title>
        <authorList>
            <person name="Olsen J.L."/>
            <person name="Rouze P."/>
            <person name="Verhelst B."/>
            <person name="Lin Y.-C."/>
            <person name="Bayer T."/>
            <person name="Collen J."/>
            <person name="Dattolo E."/>
            <person name="De Paoli E."/>
            <person name="Dittami S."/>
            <person name="Maumus F."/>
            <person name="Michel G."/>
            <person name="Kersting A."/>
            <person name="Lauritano C."/>
            <person name="Lohaus R."/>
            <person name="Toepel M."/>
            <person name="Tonon T."/>
            <person name="Vanneste K."/>
            <person name="Amirebrahimi M."/>
            <person name="Brakel J."/>
            <person name="Bostroem C."/>
            <person name="Chovatia M."/>
            <person name="Grimwood J."/>
            <person name="Jenkins J.W."/>
            <person name="Jueterbock A."/>
            <person name="Mraz A."/>
            <person name="Stam W.T."/>
            <person name="Tice H."/>
            <person name="Bornberg-Bauer E."/>
            <person name="Green P.J."/>
            <person name="Pearson G.A."/>
            <person name="Procaccini G."/>
            <person name="Duarte C.M."/>
            <person name="Schmutz J."/>
            <person name="Reusch T.B.H."/>
            <person name="Van de Peer Y."/>
        </authorList>
    </citation>
    <scope>NUCLEOTIDE SEQUENCE [LARGE SCALE GENOMIC DNA]</scope>
    <source>
        <strain evidence="9">cv. Finnish</strain>
    </source>
</reference>
<evidence type="ECO:0000256" key="6">
    <source>
        <dbReference type="SAM" id="Phobius"/>
    </source>
</evidence>
<dbReference type="OrthoDB" id="10251412at2759"/>
<evidence type="ECO:0000256" key="1">
    <source>
        <dbReference type="ARBA" id="ARBA00001946"/>
    </source>
</evidence>
<accession>A0A0K9PGN5</accession>
<keyword evidence="6" id="KW-0472">Membrane</keyword>
<feature type="domain" description="AAA+ ATPase" evidence="7">
    <location>
        <begin position="234"/>
        <end position="361"/>
    </location>
</feature>
<dbReference type="EMBL" id="LFYR01000857">
    <property type="protein sequence ID" value="KMZ68223.1"/>
    <property type="molecule type" value="Genomic_DNA"/>
</dbReference>
<keyword evidence="3" id="KW-0460">Magnesium</keyword>
<keyword evidence="8" id="KW-0482">Metalloprotease</keyword>
<keyword evidence="6" id="KW-0812">Transmembrane</keyword>
<dbReference type="Pfam" id="PF00004">
    <property type="entry name" value="AAA"/>
    <property type="match status" value="1"/>
</dbReference>
<keyword evidence="8" id="KW-0645">Protease</keyword>
<comment type="similarity">
    <text evidence="2">Belongs to the AAA ATPase family. BCS1 subfamily.</text>
</comment>
<feature type="transmembrane region" description="Helical" evidence="6">
    <location>
        <begin position="12"/>
        <end position="33"/>
    </location>
</feature>
<keyword evidence="9" id="KW-1185">Reference proteome</keyword>
<keyword evidence="6" id="KW-1133">Transmembrane helix</keyword>
<feature type="region of interest" description="Disordered" evidence="5">
    <location>
        <begin position="441"/>
        <end position="462"/>
    </location>
</feature>
<feature type="compositionally biased region" description="Low complexity" evidence="5">
    <location>
        <begin position="441"/>
        <end position="452"/>
    </location>
</feature>
<dbReference type="Pfam" id="PF25568">
    <property type="entry name" value="AAA_lid_At3g28540"/>
    <property type="match status" value="1"/>
</dbReference>